<dbReference type="Gramene" id="EFJ08748">
    <property type="protein sequence ID" value="EFJ08748"/>
    <property type="gene ID" value="SELMODRAFT_185136"/>
</dbReference>
<name>D8T3I0_SELML</name>
<comment type="similarity">
    <text evidence="2">Belongs to the SLC29A/ENT transporter (TC 2.A.57) family.</text>
</comment>
<keyword evidence="9" id="KW-1185">Reference proteome</keyword>
<dbReference type="OrthoDB" id="1856718at2759"/>
<keyword evidence="5 7" id="KW-1133">Transmembrane helix</keyword>
<feature type="transmembrane region" description="Helical" evidence="7">
    <location>
        <begin position="108"/>
        <end position="128"/>
    </location>
</feature>
<dbReference type="PANTHER" id="PTHR10332">
    <property type="entry name" value="EQUILIBRATIVE NUCLEOSIDE TRANSPORTER"/>
    <property type="match status" value="1"/>
</dbReference>
<dbReference type="Proteomes" id="UP000001514">
    <property type="component" value="Unassembled WGS sequence"/>
</dbReference>
<sequence length="410" mass="44333">MDKLVIFQGKQSAVSYVICMLLGLGLLFPWNSMVTVMDYYLVVFAAYHPSRVLTLIYQASAFFTVAVLAYHEARVDTRFRVLLGFSLYFVSSLMVPIIDLASHGGGGLAPYTGLCVLCMLFGLCDGLVQGGLVGDLSYMHPHLLQSFSAGAGASGAATSGLRLVTKACFASTKGGLRKGALVFFFLSTSFQLLCLLLYAVVFPKLETIKNYRKAAALEGATTVGADLAAAGIHIDKDAEECPTTRLSNFQLLTQNLDYAFDAAAIFVLTLSIFPGFLAEDTGKHSLGSWYVVVLIAMYNFGDLTGRYLPLVPALKLKSRTQMLVAVIARYLFLPAFYLTAKFGDQGWMVMLCILLGLSNGHLTTSVLVAAPNGYKKPEQNALGNILVVFILAGVTVGVTLDWLWLIGKGW</sequence>
<dbReference type="PIRSF" id="PIRSF016379">
    <property type="entry name" value="ENT"/>
    <property type="match status" value="1"/>
</dbReference>
<dbReference type="OMA" id="PNTNVEF"/>
<feature type="transmembrane region" description="Helical" evidence="7">
    <location>
        <begin position="140"/>
        <end position="161"/>
    </location>
</feature>
<dbReference type="HOGENOM" id="CLU_021611_5_1_1"/>
<dbReference type="InterPro" id="IPR002259">
    <property type="entry name" value="Eqnu_transpt"/>
</dbReference>
<evidence type="ECO:0000256" key="5">
    <source>
        <dbReference type="ARBA" id="ARBA00022989"/>
    </source>
</evidence>
<feature type="transmembrane region" description="Helical" evidence="7">
    <location>
        <begin position="50"/>
        <end position="70"/>
    </location>
</feature>
<dbReference type="GO" id="GO:0005337">
    <property type="term" value="F:nucleoside transmembrane transporter activity"/>
    <property type="evidence" value="ECO:0000318"/>
    <property type="project" value="GO_Central"/>
</dbReference>
<feature type="transmembrane region" description="Helical" evidence="7">
    <location>
        <begin position="258"/>
        <end position="277"/>
    </location>
</feature>
<dbReference type="FunCoup" id="D8T3I0">
    <property type="interactions" value="537"/>
</dbReference>
<dbReference type="KEGG" id="smo:SELMODRAFT_185136"/>
<feature type="transmembrane region" description="Helical" evidence="7">
    <location>
        <begin position="346"/>
        <end position="370"/>
    </location>
</feature>
<feature type="transmembrane region" description="Helical" evidence="7">
    <location>
        <begin position="289"/>
        <end position="308"/>
    </location>
</feature>
<evidence type="ECO:0000256" key="6">
    <source>
        <dbReference type="ARBA" id="ARBA00023136"/>
    </source>
</evidence>
<evidence type="ECO:0000313" key="8">
    <source>
        <dbReference type="EMBL" id="EFJ08748.1"/>
    </source>
</evidence>
<evidence type="ECO:0000256" key="7">
    <source>
        <dbReference type="SAM" id="Phobius"/>
    </source>
</evidence>
<reference evidence="8 9" key="1">
    <citation type="journal article" date="2011" name="Science">
        <title>The Selaginella genome identifies genetic changes associated with the evolution of vascular plants.</title>
        <authorList>
            <person name="Banks J.A."/>
            <person name="Nishiyama T."/>
            <person name="Hasebe M."/>
            <person name="Bowman J.L."/>
            <person name="Gribskov M."/>
            <person name="dePamphilis C."/>
            <person name="Albert V.A."/>
            <person name="Aono N."/>
            <person name="Aoyama T."/>
            <person name="Ambrose B.A."/>
            <person name="Ashton N.W."/>
            <person name="Axtell M.J."/>
            <person name="Barker E."/>
            <person name="Barker M.S."/>
            <person name="Bennetzen J.L."/>
            <person name="Bonawitz N.D."/>
            <person name="Chapple C."/>
            <person name="Cheng C."/>
            <person name="Correa L.G."/>
            <person name="Dacre M."/>
            <person name="DeBarry J."/>
            <person name="Dreyer I."/>
            <person name="Elias M."/>
            <person name="Engstrom E.M."/>
            <person name="Estelle M."/>
            <person name="Feng L."/>
            <person name="Finet C."/>
            <person name="Floyd S.K."/>
            <person name="Frommer W.B."/>
            <person name="Fujita T."/>
            <person name="Gramzow L."/>
            <person name="Gutensohn M."/>
            <person name="Harholt J."/>
            <person name="Hattori M."/>
            <person name="Heyl A."/>
            <person name="Hirai T."/>
            <person name="Hiwatashi Y."/>
            <person name="Ishikawa M."/>
            <person name="Iwata M."/>
            <person name="Karol K.G."/>
            <person name="Koehler B."/>
            <person name="Kolukisaoglu U."/>
            <person name="Kubo M."/>
            <person name="Kurata T."/>
            <person name="Lalonde S."/>
            <person name="Li K."/>
            <person name="Li Y."/>
            <person name="Litt A."/>
            <person name="Lyons E."/>
            <person name="Manning G."/>
            <person name="Maruyama T."/>
            <person name="Michael T.P."/>
            <person name="Mikami K."/>
            <person name="Miyazaki S."/>
            <person name="Morinaga S."/>
            <person name="Murata T."/>
            <person name="Mueller-Roeber B."/>
            <person name="Nelson D.R."/>
            <person name="Obara M."/>
            <person name="Oguri Y."/>
            <person name="Olmstead R.G."/>
            <person name="Onodera N."/>
            <person name="Petersen B.L."/>
            <person name="Pils B."/>
            <person name="Prigge M."/>
            <person name="Rensing S.A."/>
            <person name="Riano-Pachon D.M."/>
            <person name="Roberts A.W."/>
            <person name="Sato Y."/>
            <person name="Scheller H.V."/>
            <person name="Schulz B."/>
            <person name="Schulz C."/>
            <person name="Shakirov E.V."/>
            <person name="Shibagaki N."/>
            <person name="Shinohara N."/>
            <person name="Shippen D.E."/>
            <person name="Soerensen I."/>
            <person name="Sotooka R."/>
            <person name="Sugimoto N."/>
            <person name="Sugita M."/>
            <person name="Sumikawa N."/>
            <person name="Tanurdzic M."/>
            <person name="Theissen G."/>
            <person name="Ulvskov P."/>
            <person name="Wakazuki S."/>
            <person name="Weng J.K."/>
            <person name="Willats W.W."/>
            <person name="Wipf D."/>
            <person name="Wolf P.G."/>
            <person name="Yang L."/>
            <person name="Zimmer A.D."/>
            <person name="Zhu Q."/>
            <person name="Mitros T."/>
            <person name="Hellsten U."/>
            <person name="Loque D."/>
            <person name="Otillar R."/>
            <person name="Salamov A."/>
            <person name="Schmutz J."/>
            <person name="Shapiro H."/>
            <person name="Lindquist E."/>
            <person name="Lucas S."/>
            <person name="Rokhsar D."/>
            <person name="Grigoriev I.V."/>
        </authorList>
    </citation>
    <scope>NUCLEOTIDE SEQUENCE [LARGE SCALE GENOMIC DNA]</scope>
</reference>
<dbReference type="PANTHER" id="PTHR10332:SF30">
    <property type="entry name" value="EQUILIBRATIVE NUCLEOTIDE TRANSPORTER 2"/>
    <property type="match status" value="1"/>
</dbReference>
<protein>
    <recommendedName>
        <fullName evidence="10">Equilibrative nucleoside transporter</fullName>
    </recommendedName>
</protein>
<organism evidence="9">
    <name type="scientific">Selaginella moellendorffii</name>
    <name type="common">Spikemoss</name>
    <dbReference type="NCBI Taxonomy" id="88036"/>
    <lineage>
        <taxon>Eukaryota</taxon>
        <taxon>Viridiplantae</taxon>
        <taxon>Streptophyta</taxon>
        <taxon>Embryophyta</taxon>
        <taxon>Tracheophyta</taxon>
        <taxon>Lycopodiopsida</taxon>
        <taxon>Selaginellales</taxon>
        <taxon>Selaginellaceae</taxon>
        <taxon>Selaginella</taxon>
    </lineage>
</organism>
<dbReference type="AlphaFoldDB" id="D8T3I0"/>
<feature type="transmembrane region" description="Helical" evidence="7">
    <location>
        <begin position="181"/>
        <end position="202"/>
    </location>
</feature>
<feature type="transmembrane region" description="Helical" evidence="7">
    <location>
        <begin position="82"/>
        <end position="102"/>
    </location>
</feature>
<keyword evidence="3" id="KW-0813">Transport</keyword>
<comment type="subcellular location">
    <subcellularLocation>
        <location evidence="1">Membrane</location>
        <topology evidence="1">Multi-pass membrane protein</topology>
    </subcellularLocation>
</comment>
<feature type="transmembrane region" description="Helical" evidence="7">
    <location>
        <begin position="12"/>
        <end position="30"/>
    </location>
</feature>
<proteinExistence type="inferred from homology"/>
<evidence type="ECO:0008006" key="10">
    <source>
        <dbReference type="Google" id="ProtNLM"/>
    </source>
</evidence>
<dbReference type="EMBL" id="GL377670">
    <property type="protein sequence ID" value="EFJ08748.1"/>
    <property type="molecule type" value="Genomic_DNA"/>
</dbReference>
<evidence type="ECO:0000256" key="1">
    <source>
        <dbReference type="ARBA" id="ARBA00004141"/>
    </source>
</evidence>
<dbReference type="GO" id="GO:0005886">
    <property type="term" value="C:plasma membrane"/>
    <property type="evidence" value="ECO:0000318"/>
    <property type="project" value="GO_Central"/>
</dbReference>
<evidence type="ECO:0000313" key="9">
    <source>
        <dbReference type="Proteomes" id="UP000001514"/>
    </source>
</evidence>
<accession>D8T3I0</accession>
<evidence type="ECO:0000256" key="2">
    <source>
        <dbReference type="ARBA" id="ARBA00007965"/>
    </source>
</evidence>
<gene>
    <name evidence="8" type="ORF">SELMODRAFT_185136</name>
</gene>
<evidence type="ECO:0000256" key="4">
    <source>
        <dbReference type="ARBA" id="ARBA00022692"/>
    </source>
</evidence>
<evidence type="ECO:0000256" key="3">
    <source>
        <dbReference type="ARBA" id="ARBA00022448"/>
    </source>
</evidence>
<keyword evidence="6 7" id="KW-0472">Membrane</keyword>
<feature type="transmembrane region" description="Helical" evidence="7">
    <location>
        <begin position="320"/>
        <end position="340"/>
    </location>
</feature>
<feature type="transmembrane region" description="Helical" evidence="7">
    <location>
        <begin position="382"/>
        <end position="405"/>
    </location>
</feature>
<dbReference type="eggNOG" id="KOG1479">
    <property type="taxonomic scope" value="Eukaryota"/>
</dbReference>
<dbReference type="InParanoid" id="D8T3I0"/>
<dbReference type="Pfam" id="PF01733">
    <property type="entry name" value="Nucleoside_tran"/>
    <property type="match status" value="1"/>
</dbReference>
<keyword evidence="4 7" id="KW-0812">Transmembrane</keyword>